<keyword evidence="2" id="KW-1185">Reference proteome</keyword>
<dbReference type="Gene3D" id="1.20.1270.340">
    <property type="match status" value="1"/>
</dbReference>
<dbReference type="EMBL" id="BBMR01000005">
    <property type="protein sequence ID" value="GAL20301.1"/>
    <property type="molecule type" value="Genomic_DNA"/>
</dbReference>
<dbReference type="STRING" id="990268.JCM19235_4501"/>
<evidence type="ECO:0000313" key="2">
    <source>
        <dbReference type="Proteomes" id="UP000029228"/>
    </source>
</evidence>
<accession>A0A090RYC4</accession>
<comment type="caution">
    <text evidence="1">The sequence shown here is derived from an EMBL/GenBank/DDBJ whole genome shotgun (WGS) entry which is preliminary data.</text>
</comment>
<evidence type="ECO:0000313" key="1">
    <source>
        <dbReference type="EMBL" id="GAL20301.1"/>
    </source>
</evidence>
<name>A0A090RYC4_9VIBR</name>
<dbReference type="Proteomes" id="UP000029228">
    <property type="component" value="Unassembled WGS sequence"/>
</dbReference>
<dbReference type="Pfam" id="PF07445">
    <property type="entry name" value="PriC"/>
    <property type="match status" value="1"/>
</dbReference>
<dbReference type="InterPro" id="IPR038338">
    <property type="entry name" value="PriC_sf"/>
</dbReference>
<reference evidence="1 2" key="1">
    <citation type="submission" date="2014-09" db="EMBL/GenBank/DDBJ databases">
        <title>Vibrio maritimus JCM 19235. (C45) whole genome shotgun sequence.</title>
        <authorList>
            <person name="Sawabe T."/>
            <person name="Meirelles P."/>
            <person name="Nakanishi M."/>
            <person name="Sayaka M."/>
            <person name="Hattori M."/>
            <person name="Ohkuma M."/>
        </authorList>
    </citation>
    <scope>NUCLEOTIDE SEQUENCE [LARGE SCALE GENOMIC DNA]</scope>
    <source>
        <strain evidence="2">JCM19235</strain>
    </source>
</reference>
<dbReference type="OrthoDB" id="6402824at2"/>
<sequence length="167" mass="19308">MKLNQLKLRLQTLQEAAKAFDASSRQTKVRQFDEHLFQSSGFLTLPCVIEAESLLNKIVTLSQNSCSQSTSEALVEKFSCQLEALERVLAKVPNREADSIEQQSLAELKASLAQHKVWEQKLCKLVRDKEQNQHDEQSLIETEQRLQRCRSAMNQIQYKINQRMKFI</sequence>
<gene>
    <name evidence="1" type="ORF">JCM19235_4501</name>
</gene>
<dbReference type="InterPro" id="IPR010890">
    <property type="entry name" value="PriC"/>
</dbReference>
<dbReference type="AlphaFoldDB" id="A0A090RYC4"/>
<protein>
    <submittedName>
        <fullName evidence="1">Primosomal replication protein N prime prime</fullName>
    </submittedName>
</protein>
<organism evidence="1 2">
    <name type="scientific">Vibrio maritimus</name>
    <dbReference type="NCBI Taxonomy" id="990268"/>
    <lineage>
        <taxon>Bacteria</taxon>
        <taxon>Pseudomonadati</taxon>
        <taxon>Pseudomonadota</taxon>
        <taxon>Gammaproteobacteria</taxon>
        <taxon>Vibrionales</taxon>
        <taxon>Vibrionaceae</taxon>
        <taxon>Vibrio</taxon>
    </lineage>
</organism>
<proteinExistence type="predicted"/>